<evidence type="ECO:0000313" key="2">
    <source>
        <dbReference type="Proteomes" id="UP000054636"/>
    </source>
</evidence>
<dbReference type="AlphaFoldDB" id="A0A0W8D462"/>
<dbReference type="PANTHER" id="PTHR46586">
    <property type="entry name" value="ANKYRIN REPEAT-CONTAINING PROTEIN"/>
    <property type="match status" value="1"/>
</dbReference>
<comment type="caution">
    <text evidence="1">The sequence shown here is derived from an EMBL/GenBank/DDBJ whole genome shotgun (WGS) entry which is preliminary data.</text>
</comment>
<dbReference type="InterPro" id="IPR036770">
    <property type="entry name" value="Ankyrin_rpt-contain_sf"/>
</dbReference>
<dbReference type="InterPro" id="IPR002110">
    <property type="entry name" value="Ankyrin_rpt"/>
</dbReference>
<dbReference type="Proteomes" id="UP000054636">
    <property type="component" value="Unassembled WGS sequence"/>
</dbReference>
<gene>
    <name evidence="1" type="ORF">AM588_10006363</name>
</gene>
<dbReference type="Pfam" id="PF12796">
    <property type="entry name" value="Ank_2"/>
    <property type="match status" value="1"/>
</dbReference>
<dbReference type="SUPFAM" id="SSF140860">
    <property type="entry name" value="Pseudo ankyrin repeat-like"/>
    <property type="match status" value="1"/>
</dbReference>
<accession>A0A0W8D462</accession>
<sequence>MLTIVALVLRTHPVVEVLEQSTHAISDFLGPPPSLMLSEACQFGSIRLLNWIWSTCCTTSSTRRSGWSLSNYLRSDSNYHNWQFSKSLEVAAGRGDLPMVKWLLAHFSGCEAPESVCSTAQEKGYVHILWFLWKHQSNCRGYDSKSSTCDSAHFGEADVKRECTIKLTRSMWSLEMIQKAIENGQFVECVNEGMYVDDGVREAAIKHALTLGKFDLAQQLLPRGRCMLDYAAGCPNIEVIEWMFACGYLRRDGNLAASTIPVITSSGRLELAEMIIKLHSPLPESHEYWTKAWSGSLKSACSAGSLKFLQWLMDHPLGEEAREIMRSNKRKNGLLCVAAENGSVDIMDYLYDNGLAEDYDEVMKIAITEGQTSAAKWLIHHHSFDAKSKRYIRAICRSVENGYPELLSFFHELDSVTSVGNADTKRRRIDHPDSWWSCTTDPIYWAAKRGQIAVLEWFHSNRPQNCDLYAMEVAARQGRLETVKWLHVNRSEGCSKRAINGAAENGHLDVVQWLQANRSEGCTDMSMYRAAENGHLEMIKWLFATMPESRTHLAIDRAIRSGHLRVADWLLVRYPDYKIGSELEAHKSLVEAAANYFETLLWLQAHASYAFTSRFLERIRQDISWRSHGKQHLLRHVSNWLDENFAGETQEK</sequence>
<dbReference type="EMBL" id="LNFP01000607">
    <property type="protein sequence ID" value="KUF91193.1"/>
    <property type="molecule type" value="Genomic_DNA"/>
</dbReference>
<dbReference type="PANTHER" id="PTHR46586:SF3">
    <property type="entry name" value="ANKYRIN REPEAT-CONTAINING PROTEIN"/>
    <property type="match status" value="1"/>
</dbReference>
<organism evidence="1 2">
    <name type="scientific">Phytophthora nicotianae</name>
    <name type="common">Potato buckeye rot agent</name>
    <name type="synonym">Phytophthora parasitica</name>
    <dbReference type="NCBI Taxonomy" id="4792"/>
    <lineage>
        <taxon>Eukaryota</taxon>
        <taxon>Sar</taxon>
        <taxon>Stramenopiles</taxon>
        <taxon>Oomycota</taxon>
        <taxon>Peronosporomycetes</taxon>
        <taxon>Peronosporales</taxon>
        <taxon>Peronosporaceae</taxon>
        <taxon>Phytophthora</taxon>
    </lineage>
</organism>
<reference evidence="1 2" key="1">
    <citation type="submission" date="2015-11" db="EMBL/GenBank/DDBJ databases">
        <title>Genomes and virulence difference between two physiological races of Phytophthora nicotianae.</title>
        <authorList>
            <person name="Liu H."/>
            <person name="Ma X."/>
            <person name="Yu H."/>
            <person name="Fang D."/>
            <person name="Li Y."/>
            <person name="Wang X."/>
            <person name="Wang W."/>
            <person name="Dong Y."/>
            <person name="Xiao B."/>
        </authorList>
    </citation>
    <scope>NUCLEOTIDE SEQUENCE [LARGE SCALE GENOMIC DNA]</scope>
    <source>
        <strain evidence="2">race 1</strain>
    </source>
</reference>
<name>A0A0W8D462_PHYNI</name>
<dbReference type="InterPro" id="IPR052050">
    <property type="entry name" value="SecEffector_AnkRepeat"/>
</dbReference>
<dbReference type="SUPFAM" id="SSF48403">
    <property type="entry name" value="Ankyrin repeat"/>
    <property type="match status" value="1"/>
</dbReference>
<evidence type="ECO:0000313" key="1">
    <source>
        <dbReference type="EMBL" id="KUF91193.1"/>
    </source>
</evidence>
<proteinExistence type="predicted"/>
<dbReference type="Gene3D" id="1.25.40.20">
    <property type="entry name" value="Ankyrin repeat-containing domain"/>
    <property type="match status" value="3"/>
</dbReference>
<protein>
    <submittedName>
        <fullName evidence="1">Uncharacterized protein</fullName>
    </submittedName>
</protein>